<dbReference type="EMBL" id="AZHE01000001">
    <property type="protein sequence ID" value="KHO01349.1"/>
    <property type="molecule type" value="Genomic_DNA"/>
</dbReference>
<dbReference type="RefSeq" id="XP_040682414.1">
    <property type="nucleotide sequence ID" value="XM_040819149.1"/>
</dbReference>
<dbReference type="STRING" id="1081103.A0A0B2X4R8"/>
<evidence type="ECO:0000313" key="2">
    <source>
        <dbReference type="EMBL" id="KHO01349.1"/>
    </source>
</evidence>
<proteinExistence type="predicted"/>
<reference evidence="2 3" key="1">
    <citation type="journal article" date="2014" name="Proc. Natl. Acad. Sci. U.S.A.">
        <title>Trajectory and genomic determinants of fungal-pathogen speciation and host adaptation.</title>
        <authorList>
            <person name="Hu X."/>
            <person name="Xiao G."/>
            <person name="Zheng P."/>
            <person name="Shang Y."/>
            <person name="Su Y."/>
            <person name="Zhang X."/>
            <person name="Liu X."/>
            <person name="Zhan S."/>
            <person name="St Leger R.J."/>
            <person name="Wang C."/>
        </authorList>
    </citation>
    <scope>NUCLEOTIDE SEQUENCE [LARGE SCALE GENOMIC DNA]</scope>
    <source>
        <strain evidence="2 3">ARSEF 1941</strain>
    </source>
</reference>
<dbReference type="AlphaFoldDB" id="A0A0B2X4R8"/>
<feature type="region of interest" description="Disordered" evidence="1">
    <location>
        <begin position="241"/>
        <end position="264"/>
    </location>
</feature>
<dbReference type="Proteomes" id="UP000030816">
    <property type="component" value="Unassembled WGS sequence"/>
</dbReference>
<accession>A0A0B2X4R8</accession>
<gene>
    <name evidence="2" type="ORF">MAM_00350</name>
</gene>
<name>A0A0B2X4R8_METAS</name>
<evidence type="ECO:0000313" key="3">
    <source>
        <dbReference type="Proteomes" id="UP000030816"/>
    </source>
</evidence>
<evidence type="ECO:0008006" key="4">
    <source>
        <dbReference type="Google" id="ProtNLM"/>
    </source>
</evidence>
<evidence type="ECO:0000256" key="1">
    <source>
        <dbReference type="SAM" id="MobiDB-lite"/>
    </source>
</evidence>
<feature type="compositionally biased region" description="Basic and acidic residues" evidence="1">
    <location>
        <begin position="244"/>
        <end position="255"/>
    </location>
</feature>
<keyword evidence="3" id="KW-1185">Reference proteome</keyword>
<dbReference type="HOGENOM" id="CLU_041809_0_0_1"/>
<protein>
    <recommendedName>
        <fullName evidence="4">Ankyrin repeat protein</fullName>
    </recommendedName>
</protein>
<dbReference type="OrthoDB" id="66095at2759"/>
<organism evidence="2 3">
    <name type="scientific">Metarhizium album (strain ARSEF 1941)</name>
    <dbReference type="NCBI Taxonomy" id="1081103"/>
    <lineage>
        <taxon>Eukaryota</taxon>
        <taxon>Fungi</taxon>
        <taxon>Dikarya</taxon>
        <taxon>Ascomycota</taxon>
        <taxon>Pezizomycotina</taxon>
        <taxon>Sordariomycetes</taxon>
        <taxon>Hypocreomycetidae</taxon>
        <taxon>Hypocreales</taxon>
        <taxon>Clavicipitaceae</taxon>
        <taxon>Metarhizium</taxon>
    </lineage>
</organism>
<feature type="compositionally biased region" description="Basic and acidic residues" evidence="1">
    <location>
        <begin position="24"/>
        <end position="40"/>
    </location>
</feature>
<sequence>MAHNVPNLLLARLRRMPMISQPHEAPEPRPSDKSDADDGTYHPNPIDIVVVRIMLTRSVKLPPDLVDIIFDHAEYWAHSTNVIDYQADQQEPLRICGSSRAENRSRLAQLRSYPVGLTGIEGQDTLSEELAYDTQEARPLPRGTDCDTKYFAKLARYPTPRLMKPVRKVVFKIKSHDQGWTSGDNAHKGTYKASWTWFEAGLEKFDAAHTCDATDVRQETPESGSSALPVSGLRAVYPNVEQLPKSDDDGSREPEDGNGSQPEVEYKYVHPLLAQPEWEIQRNLMATSDWQEHMVTWSYLDDIEADSDAGKALEDQGRGRATGDGSFVRSLVLGDVVTVWGKARFGGWVNTVDHVKIEVYWAV</sequence>
<dbReference type="GeneID" id="63734805"/>
<feature type="region of interest" description="Disordered" evidence="1">
    <location>
        <begin position="19"/>
        <end position="41"/>
    </location>
</feature>
<comment type="caution">
    <text evidence="2">The sequence shown here is derived from an EMBL/GenBank/DDBJ whole genome shotgun (WGS) entry which is preliminary data.</text>
</comment>